<keyword evidence="5" id="KW-0496">Mitochondrion</keyword>
<keyword evidence="3 5" id="KW-1133">Transmembrane helix</keyword>
<dbReference type="Proteomes" id="UP000267821">
    <property type="component" value="Unassembled WGS sequence"/>
</dbReference>
<dbReference type="AlphaFoldDB" id="A0A3N4LQD5"/>
<comment type="caution">
    <text evidence="5">Lacks conserved residue(s) required for the propagation of feature annotation.</text>
</comment>
<organism evidence="6 7">
    <name type="scientific">Terfezia boudieri ATCC MYA-4762</name>
    <dbReference type="NCBI Taxonomy" id="1051890"/>
    <lineage>
        <taxon>Eukaryota</taxon>
        <taxon>Fungi</taxon>
        <taxon>Dikarya</taxon>
        <taxon>Ascomycota</taxon>
        <taxon>Pezizomycotina</taxon>
        <taxon>Pezizomycetes</taxon>
        <taxon>Pezizales</taxon>
        <taxon>Pezizaceae</taxon>
        <taxon>Terfezia</taxon>
    </lineage>
</organism>
<comment type="subcellular location">
    <subcellularLocation>
        <location evidence="1">Membrane</location>
    </subcellularLocation>
    <subcellularLocation>
        <location evidence="5">Mitochondrion inner membrane</location>
        <topology evidence="5">Multi-pass membrane protein</topology>
    </subcellularLocation>
</comment>
<protein>
    <recommendedName>
        <fullName evidence="5">SURF1-like protein</fullName>
    </recommendedName>
</protein>
<accession>A0A3N4LQD5</accession>
<sequence length="328" mass="37743">MPPLLRGTAHLLRSFAPSLNHRRGPLSKTQFFSPIHSPHILRHNIRQPLQCRCAHSPAEEGFESVLDRPPTLVRTGGKHNPYGLAFLALIPIISFALGCWQVHRLNWKTDLIARYEDRLILRPLPLPPQIDPTALSSFDFRRIVTTGKFRHSGEMLLGPRIHDGENGFMVITPLDRPNGASTILINRGWIPQNKQRQEDRDPEALPRGEVQVEGLLRHDVWKKNIFTPKNKPERGEFYFPDIEQMAGLVGAQPVWVEMTMEPDYVETQERMRKGIPVGRPAEVNLRNNHLQYIVTWYALSAATTFMFYLLVKKPPSDITRRVRQNRAW</sequence>
<dbReference type="OrthoDB" id="10040024at2759"/>
<dbReference type="STRING" id="1051890.A0A3N4LQD5"/>
<evidence type="ECO:0000256" key="5">
    <source>
        <dbReference type="RuleBase" id="RU363076"/>
    </source>
</evidence>
<dbReference type="EMBL" id="ML121539">
    <property type="protein sequence ID" value="RPB25050.1"/>
    <property type="molecule type" value="Genomic_DNA"/>
</dbReference>
<dbReference type="CDD" id="cd06662">
    <property type="entry name" value="SURF1"/>
    <property type="match status" value="1"/>
</dbReference>
<comment type="function">
    <text evidence="5">Probably involved in the biogenesis of the COX complex.</text>
</comment>
<proteinExistence type="inferred from homology"/>
<dbReference type="PANTHER" id="PTHR23427:SF2">
    <property type="entry name" value="SURFEIT LOCUS PROTEIN 1"/>
    <property type="match status" value="1"/>
</dbReference>
<gene>
    <name evidence="6" type="ORF">L211DRAFT_783967</name>
</gene>
<dbReference type="InParanoid" id="A0A3N4LQD5"/>
<comment type="similarity">
    <text evidence="5">Belongs to the SURF1 family.</text>
</comment>
<keyword evidence="7" id="KW-1185">Reference proteome</keyword>
<evidence type="ECO:0000256" key="3">
    <source>
        <dbReference type="ARBA" id="ARBA00022989"/>
    </source>
</evidence>
<evidence type="ECO:0000313" key="6">
    <source>
        <dbReference type="EMBL" id="RPB25050.1"/>
    </source>
</evidence>
<feature type="transmembrane region" description="Helical" evidence="5">
    <location>
        <begin position="290"/>
        <end position="311"/>
    </location>
</feature>
<evidence type="ECO:0000313" key="7">
    <source>
        <dbReference type="Proteomes" id="UP000267821"/>
    </source>
</evidence>
<dbReference type="GO" id="GO:0033617">
    <property type="term" value="P:mitochondrial respiratory chain complex IV assembly"/>
    <property type="evidence" value="ECO:0007669"/>
    <property type="project" value="TreeGrafter"/>
</dbReference>
<evidence type="ECO:0000256" key="2">
    <source>
        <dbReference type="ARBA" id="ARBA00022692"/>
    </source>
</evidence>
<keyword evidence="5" id="KW-0999">Mitochondrion inner membrane</keyword>
<dbReference type="PANTHER" id="PTHR23427">
    <property type="entry name" value="SURFEIT LOCUS PROTEIN"/>
    <property type="match status" value="1"/>
</dbReference>
<dbReference type="Pfam" id="PF02104">
    <property type="entry name" value="SURF1"/>
    <property type="match status" value="1"/>
</dbReference>
<keyword evidence="2 5" id="KW-0812">Transmembrane</keyword>
<evidence type="ECO:0000256" key="4">
    <source>
        <dbReference type="ARBA" id="ARBA00023136"/>
    </source>
</evidence>
<dbReference type="PROSITE" id="PS50895">
    <property type="entry name" value="SURF1"/>
    <property type="match status" value="1"/>
</dbReference>
<dbReference type="FunCoup" id="A0A3N4LQD5">
    <property type="interactions" value="358"/>
</dbReference>
<dbReference type="InterPro" id="IPR002994">
    <property type="entry name" value="Surf1/Shy1"/>
</dbReference>
<name>A0A3N4LQD5_9PEZI</name>
<reference evidence="6 7" key="1">
    <citation type="journal article" date="2018" name="Nat. Ecol. Evol.">
        <title>Pezizomycetes genomes reveal the molecular basis of ectomycorrhizal truffle lifestyle.</title>
        <authorList>
            <person name="Murat C."/>
            <person name="Payen T."/>
            <person name="Noel B."/>
            <person name="Kuo A."/>
            <person name="Morin E."/>
            <person name="Chen J."/>
            <person name="Kohler A."/>
            <person name="Krizsan K."/>
            <person name="Balestrini R."/>
            <person name="Da Silva C."/>
            <person name="Montanini B."/>
            <person name="Hainaut M."/>
            <person name="Levati E."/>
            <person name="Barry K.W."/>
            <person name="Belfiori B."/>
            <person name="Cichocki N."/>
            <person name="Clum A."/>
            <person name="Dockter R.B."/>
            <person name="Fauchery L."/>
            <person name="Guy J."/>
            <person name="Iotti M."/>
            <person name="Le Tacon F."/>
            <person name="Lindquist E.A."/>
            <person name="Lipzen A."/>
            <person name="Malagnac F."/>
            <person name="Mello A."/>
            <person name="Molinier V."/>
            <person name="Miyauchi S."/>
            <person name="Poulain J."/>
            <person name="Riccioni C."/>
            <person name="Rubini A."/>
            <person name="Sitrit Y."/>
            <person name="Splivallo R."/>
            <person name="Traeger S."/>
            <person name="Wang M."/>
            <person name="Zifcakova L."/>
            <person name="Wipf D."/>
            <person name="Zambonelli A."/>
            <person name="Paolocci F."/>
            <person name="Nowrousian M."/>
            <person name="Ottonello S."/>
            <person name="Baldrian P."/>
            <person name="Spatafora J.W."/>
            <person name="Henrissat B."/>
            <person name="Nagy L.G."/>
            <person name="Aury J.M."/>
            <person name="Wincker P."/>
            <person name="Grigoriev I.V."/>
            <person name="Bonfante P."/>
            <person name="Martin F.M."/>
        </authorList>
    </citation>
    <scope>NUCLEOTIDE SEQUENCE [LARGE SCALE GENOMIC DNA]</scope>
    <source>
        <strain evidence="6 7">ATCC MYA-4762</strain>
    </source>
</reference>
<evidence type="ECO:0000256" key="1">
    <source>
        <dbReference type="ARBA" id="ARBA00004370"/>
    </source>
</evidence>
<dbReference type="GO" id="GO:0005743">
    <property type="term" value="C:mitochondrial inner membrane"/>
    <property type="evidence" value="ECO:0007669"/>
    <property type="project" value="UniProtKB-SubCell"/>
</dbReference>
<dbReference type="InterPro" id="IPR045214">
    <property type="entry name" value="Surf1/Surf4"/>
</dbReference>
<keyword evidence="4 5" id="KW-0472">Membrane</keyword>